<comment type="caution">
    <text evidence="2">The sequence shown here is derived from an EMBL/GenBank/DDBJ whole genome shotgun (WGS) entry which is preliminary data.</text>
</comment>
<dbReference type="GO" id="GO:0003676">
    <property type="term" value="F:nucleic acid binding"/>
    <property type="evidence" value="ECO:0007669"/>
    <property type="project" value="InterPro"/>
</dbReference>
<dbReference type="AlphaFoldDB" id="A0A0F9M253"/>
<dbReference type="SUPFAM" id="SSF53098">
    <property type="entry name" value="Ribonuclease H-like"/>
    <property type="match status" value="1"/>
</dbReference>
<organism evidence="2">
    <name type="scientific">marine sediment metagenome</name>
    <dbReference type="NCBI Taxonomy" id="412755"/>
    <lineage>
        <taxon>unclassified sequences</taxon>
        <taxon>metagenomes</taxon>
        <taxon>ecological metagenomes</taxon>
    </lineage>
</organism>
<gene>
    <name evidence="2" type="ORF">LCGC14_1208530</name>
</gene>
<dbReference type="InterPro" id="IPR038720">
    <property type="entry name" value="YprB_RNase_H-like_dom"/>
</dbReference>
<dbReference type="InterPro" id="IPR012337">
    <property type="entry name" value="RNaseH-like_sf"/>
</dbReference>
<accession>A0A0F9M253</accession>
<name>A0A0F9M253_9ZZZZ</name>
<evidence type="ECO:0000259" key="1">
    <source>
        <dbReference type="Pfam" id="PF13482"/>
    </source>
</evidence>
<dbReference type="Gene3D" id="3.30.420.10">
    <property type="entry name" value="Ribonuclease H-like superfamily/Ribonuclease H"/>
    <property type="match status" value="1"/>
</dbReference>
<reference evidence="2" key="1">
    <citation type="journal article" date="2015" name="Nature">
        <title>Complex archaea that bridge the gap between prokaryotes and eukaryotes.</title>
        <authorList>
            <person name="Spang A."/>
            <person name="Saw J.H."/>
            <person name="Jorgensen S.L."/>
            <person name="Zaremba-Niedzwiedzka K."/>
            <person name="Martijn J."/>
            <person name="Lind A.E."/>
            <person name="van Eijk R."/>
            <person name="Schleper C."/>
            <person name="Guy L."/>
            <person name="Ettema T.J."/>
        </authorList>
    </citation>
    <scope>NUCLEOTIDE SEQUENCE</scope>
</reference>
<dbReference type="Pfam" id="PF13482">
    <property type="entry name" value="RNase_H_2"/>
    <property type="match status" value="1"/>
</dbReference>
<proteinExistence type="predicted"/>
<feature type="domain" description="YprB ribonuclease H-like" evidence="1">
    <location>
        <begin position="61"/>
        <end position="236"/>
    </location>
</feature>
<sequence>MNNVNELRCYHRHTIDSHPACFRKGLIKYDFRDDREFERMTGIPWYDSLNEDGSLAYPIGFFDLETDNLKPDYGTLLTWAIKERGGGIISSVIVRDDLFSGRGDKRLVEEFLEAIKKFRILVGYYSTGFDFPFIRAKALHYGLDFPGHTLQQRYDGKFFARPEIIHWDLYYIVRGKLRLSRNSLWNATRYLGIEGKTPISGDIWGRAKYGDPEAVAEVLKHNIADVEITERLWEKLLPYKVWTRKGA</sequence>
<protein>
    <recommendedName>
        <fullName evidence="1">YprB ribonuclease H-like domain-containing protein</fullName>
    </recommendedName>
</protein>
<dbReference type="EMBL" id="LAZR01006266">
    <property type="protein sequence ID" value="KKM93421.1"/>
    <property type="molecule type" value="Genomic_DNA"/>
</dbReference>
<evidence type="ECO:0000313" key="2">
    <source>
        <dbReference type="EMBL" id="KKM93421.1"/>
    </source>
</evidence>
<dbReference type="InterPro" id="IPR036397">
    <property type="entry name" value="RNaseH_sf"/>
</dbReference>